<name>A0A8K0UM08_9AGAR</name>
<dbReference type="EMBL" id="JAEVFJ010000018">
    <property type="protein sequence ID" value="KAH8099702.1"/>
    <property type="molecule type" value="Genomic_DNA"/>
</dbReference>
<feature type="compositionally biased region" description="Low complexity" evidence="1">
    <location>
        <begin position="53"/>
        <end position="64"/>
    </location>
</feature>
<sequence length="442" mass="49124">MRDLDPEQYGVAATVHSITWTTTNVGIEGNWATTRSVTDDTYNEPSPLRCSSLDFSTPSSSLPSQDMNHTPHASRPYQYVGNRNRPAAVRPCPTNSGFFRSASFSHTTMDQDLTLDATASWASCSSWASTSSSSLPHGRWQQETYSSAAFPERTYSSNVECSPISPFILPQLSRDCSISPPSNPRLHTPTANTSEAHLEPAIADAFAEVMRAFDHHEVWVQPEEEHRNLCHRSPETGGSAAAHPSNHYALPDYATLLDNLMQVSTDSDSAFSGHIQVQPHFESLPPSAFELDQTSPVVPEPLVLHHPRPRRPYVPRWQCDPEYDFDQFSSSLLASKSSSHRPLDASNSDQSYMPSIPEDVSSDDDVDFVDDDSDMDVEDDVELEDYEYGSPHYSEFSSGEEYSRANFVGPSVTLEPGSRTLEPQALLFQPVSDRVKNLYHPF</sequence>
<dbReference type="OrthoDB" id="10612784at2759"/>
<proteinExistence type="predicted"/>
<organism evidence="2 3">
    <name type="scientific">Cristinia sonorae</name>
    <dbReference type="NCBI Taxonomy" id="1940300"/>
    <lineage>
        <taxon>Eukaryota</taxon>
        <taxon>Fungi</taxon>
        <taxon>Dikarya</taxon>
        <taxon>Basidiomycota</taxon>
        <taxon>Agaricomycotina</taxon>
        <taxon>Agaricomycetes</taxon>
        <taxon>Agaricomycetidae</taxon>
        <taxon>Agaricales</taxon>
        <taxon>Pleurotineae</taxon>
        <taxon>Stephanosporaceae</taxon>
        <taxon>Cristinia</taxon>
    </lineage>
</organism>
<reference evidence="2" key="1">
    <citation type="journal article" date="2021" name="New Phytol.">
        <title>Evolutionary innovations through gain and loss of genes in the ectomycorrhizal Boletales.</title>
        <authorList>
            <person name="Wu G."/>
            <person name="Miyauchi S."/>
            <person name="Morin E."/>
            <person name="Kuo A."/>
            <person name="Drula E."/>
            <person name="Varga T."/>
            <person name="Kohler A."/>
            <person name="Feng B."/>
            <person name="Cao Y."/>
            <person name="Lipzen A."/>
            <person name="Daum C."/>
            <person name="Hundley H."/>
            <person name="Pangilinan J."/>
            <person name="Johnson J."/>
            <person name="Barry K."/>
            <person name="LaButti K."/>
            <person name="Ng V."/>
            <person name="Ahrendt S."/>
            <person name="Min B."/>
            <person name="Choi I.G."/>
            <person name="Park H."/>
            <person name="Plett J.M."/>
            <person name="Magnuson J."/>
            <person name="Spatafora J.W."/>
            <person name="Nagy L.G."/>
            <person name="Henrissat B."/>
            <person name="Grigoriev I.V."/>
            <person name="Yang Z.L."/>
            <person name="Xu J."/>
            <person name="Martin F.M."/>
        </authorList>
    </citation>
    <scope>NUCLEOTIDE SEQUENCE</scope>
    <source>
        <strain evidence="2">KKN 215</strain>
    </source>
</reference>
<evidence type="ECO:0000256" key="1">
    <source>
        <dbReference type="SAM" id="MobiDB-lite"/>
    </source>
</evidence>
<comment type="caution">
    <text evidence="2">The sequence shown here is derived from an EMBL/GenBank/DDBJ whole genome shotgun (WGS) entry which is preliminary data.</text>
</comment>
<accession>A0A8K0UM08</accession>
<feature type="region of interest" description="Disordered" evidence="1">
    <location>
        <begin position="337"/>
        <end position="365"/>
    </location>
</feature>
<dbReference type="AlphaFoldDB" id="A0A8K0UM08"/>
<feature type="region of interest" description="Disordered" evidence="1">
    <location>
        <begin position="53"/>
        <end position="74"/>
    </location>
</feature>
<evidence type="ECO:0000313" key="3">
    <source>
        <dbReference type="Proteomes" id="UP000813824"/>
    </source>
</evidence>
<protein>
    <submittedName>
        <fullName evidence="2">Uncharacterized protein</fullName>
    </submittedName>
</protein>
<keyword evidence="3" id="KW-1185">Reference proteome</keyword>
<dbReference type="Proteomes" id="UP000813824">
    <property type="component" value="Unassembled WGS sequence"/>
</dbReference>
<gene>
    <name evidence="2" type="ORF">BXZ70DRAFT_211240</name>
</gene>
<evidence type="ECO:0000313" key="2">
    <source>
        <dbReference type="EMBL" id="KAH8099702.1"/>
    </source>
</evidence>